<proteinExistence type="predicted"/>
<name>A0A2W5PKN9_9BACT</name>
<gene>
    <name evidence="1" type="ORF">DI551_08190</name>
</gene>
<evidence type="ECO:0008006" key="3">
    <source>
        <dbReference type="Google" id="ProtNLM"/>
    </source>
</evidence>
<comment type="caution">
    <text evidence="1">The sequence shown here is derived from an EMBL/GenBank/DDBJ whole genome shotgun (WGS) entry which is preliminary data.</text>
</comment>
<sequence length="117" mass="13179">MNDREEIIIEENQVSVLDAGKHRINSDGSATYRLVFPKTIRMKTNNAEKIEELDEIIIKRPCGSDLRKINKIKDQLEAGVEAFFLLTGHPHAVFDKLDGIDIKNIGEIVGQFTGESQ</sequence>
<accession>A0A2W5PKN9</accession>
<protein>
    <recommendedName>
        <fullName evidence="3">Phage tail assembly protein</fullName>
    </recommendedName>
</protein>
<dbReference type="AlphaFoldDB" id="A0A2W5PKN9"/>
<organism evidence="1 2">
    <name type="scientific">Micavibrio aeruginosavorus</name>
    <dbReference type="NCBI Taxonomy" id="349221"/>
    <lineage>
        <taxon>Bacteria</taxon>
        <taxon>Pseudomonadati</taxon>
        <taxon>Bdellovibrionota</taxon>
        <taxon>Bdellovibrionia</taxon>
        <taxon>Bdellovibrionales</taxon>
        <taxon>Pseudobdellovibrionaceae</taxon>
        <taxon>Micavibrio</taxon>
    </lineage>
</organism>
<dbReference type="Proteomes" id="UP000249417">
    <property type="component" value="Unassembled WGS sequence"/>
</dbReference>
<evidence type="ECO:0000313" key="2">
    <source>
        <dbReference type="Proteomes" id="UP000249417"/>
    </source>
</evidence>
<reference evidence="1 2" key="1">
    <citation type="submission" date="2017-08" db="EMBL/GenBank/DDBJ databases">
        <title>Infants hospitalized years apart are colonized by the same room-sourced microbial strains.</title>
        <authorList>
            <person name="Brooks B."/>
            <person name="Olm M.R."/>
            <person name="Firek B.A."/>
            <person name="Baker R."/>
            <person name="Thomas B.C."/>
            <person name="Morowitz M.J."/>
            <person name="Banfield J.F."/>
        </authorList>
    </citation>
    <scope>NUCLEOTIDE SEQUENCE [LARGE SCALE GENOMIC DNA]</scope>
    <source>
        <strain evidence="1">S2_005_002_R2_29</strain>
    </source>
</reference>
<evidence type="ECO:0000313" key="1">
    <source>
        <dbReference type="EMBL" id="PZQ45157.1"/>
    </source>
</evidence>
<dbReference type="EMBL" id="QFQB01000060">
    <property type="protein sequence ID" value="PZQ45157.1"/>
    <property type="molecule type" value="Genomic_DNA"/>
</dbReference>